<dbReference type="Proteomes" id="UP000289738">
    <property type="component" value="Chromosome A09"/>
</dbReference>
<feature type="region of interest" description="Disordered" evidence="1">
    <location>
        <begin position="46"/>
        <end position="91"/>
    </location>
</feature>
<keyword evidence="2" id="KW-1133">Transmembrane helix</keyword>
<feature type="domain" description="Transposase MuDR plant" evidence="3">
    <location>
        <begin position="170"/>
        <end position="217"/>
    </location>
</feature>
<feature type="transmembrane region" description="Helical" evidence="2">
    <location>
        <begin position="327"/>
        <end position="350"/>
    </location>
</feature>
<proteinExistence type="predicted"/>
<evidence type="ECO:0000313" key="5">
    <source>
        <dbReference type="Proteomes" id="UP000289738"/>
    </source>
</evidence>
<dbReference type="Pfam" id="PF03108">
    <property type="entry name" value="DBD_Tnp_Mut"/>
    <property type="match status" value="1"/>
</dbReference>
<keyword evidence="2" id="KW-0472">Membrane</keyword>
<keyword evidence="5" id="KW-1185">Reference proteome</keyword>
<sequence>MKTKIVPKPTQTKVNKRNCLRTATGIGCTKSQKKAQGSKILVILLSSNEDSSNSDESSEDEPYKPVRKDSSSDSCKTTNKSDGRGKGKSKEKENICVDNDAFVEDVSDFEIDLGFVRGGRFENCDAYDLGTDSNGTNFWLLLKIMTPPNSEDELEEEAESDEGARGWNEKEAVREYTIQEGRRIRFKKNDRKSLKAICKVKECSWIILASKGHEDTCWQVKTFKDDHTCAREDKHKTANRNWVASKLVRKVKKYPNFKYCNANTFFKTKYDLSLNRNSISSELSNTRNVIYSDEKAKYALESKHWKPIWAGDTGYEKFECMDILRTIYLVIISTIAGILCVYACAAIARVNKHPKNFYHKLLTMESYKLQTKRRNDADEGGQSNKKSKATTTLKRQLRPFTCKYCLQKGHTKRGCQKKRDANVAKTATGSKAAEAVAKDPKNAAQNITAIASANATATRTTMTHTATATTTATATAFSTTTETVIAFATAATANPIPLVEVDGQQAKIDLSQPSYSKVEDSQKNHPLKKKTPTRLVKLPLRRRSPLPMGSAELVKPLQHGWKASSSLCPP</sequence>
<reference evidence="4 5" key="1">
    <citation type="submission" date="2019-01" db="EMBL/GenBank/DDBJ databases">
        <title>Sequencing of cultivated peanut Arachis hypogaea provides insights into genome evolution and oil improvement.</title>
        <authorList>
            <person name="Chen X."/>
        </authorList>
    </citation>
    <scope>NUCLEOTIDE SEQUENCE [LARGE SCALE GENOMIC DNA]</scope>
    <source>
        <strain evidence="5">cv. Fuhuasheng</strain>
        <tissue evidence="4">Leaves</tissue>
    </source>
</reference>
<evidence type="ECO:0000256" key="1">
    <source>
        <dbReference type="SAM" id="MobiDB-lite"/>
    </source>
</evidence>
<evidence type="ECO:0000313" key="4">
    <source>
        <dbReference type="EMBL" id="RYR39543.1"/>
    </source>
</evidence>
<dbReference type="PANTHER" id="PTHR31973:SF190">
    <property type="entry name" value="MULE TRANSPOSASE DOMAIN-CONTAINING PROTEIN"/>
    <property type="match status" value="1"/>
</dbReference>
<comment type="caution">
    <text evidence="4">The sequence shown here is derived from an EMBL/GenBank/DDBJ whole genome shotgun (WGS) entry which is preliminary data.</text>
</comment>
<feature type="region of interest" description="Disordered" evidence="1">
    <location>
        <begin position="512"/>
        <end position="570"/>
    </location>
</feature>
<gene>
    <name evidence="4" type="ORF">Ahy_A09g045102</name>
</gene>
<protein>
    <recommendedName>
        <fullName evidence="3">Transposase MuDR plant domain-containing protein</fullName>
    </recommendedName>
</protein>
<keyword evidence="2" id="KW-0812">Transmembrane</keyword>
<organism evidence="4 5">
    <name type="scientific">Arachis hypogaea</name>
    <name type="common">Peanut</name>
    <dbReference type="NCBI Taxonomy" id="3818"/>
    <lineage>
        <taxon>Eukaryota</taxon>
        <taxon>Viridiplantae</taxon>
        <taxon>Streptophyta</taxon>
        <taxon>Embryophyta</taxon>
        <taxon>Tracheophyta</taxon>
        <taxon>Spermatophyta</taxon>
        <taxon>Magnoliopsida</taxon>
        <taxon>eudicotyledons</taxon>
        <taxon>Gunneridae</taxon>
        <taxon>Pentapetalae</taxon>
        <taxon>rosids</taxon>
        <taxon>fabids</taxon>
        <taxon>Fabales</taxon>
        <taxon>Fabaceae</taxon>
        <taxon>Papilionoideae</taxon>
        <taxon>50 kb inversion clade</taxon>
        <taxon>dalbergioids sensu lato</taxon>
        <taxon>Dalbergieae</taxon>
        <taxon>Pterocarpus clade</taxon>
        <taxon>Arachis</taxon>
    </lineage>
</organism>
<feature type="compositionally biased region" description="Basic and acidic residues" evidence="1">
    <location>
        <begin position="79"/>
        <end position="91"/>
    </location>
</feature>
<dbReference type="AlphaFoldDB" id="A0A445BLK3"/>
<dbReference type="PANTHER" id="PTHR31973">
    <property type="entry name" value="POLYPROTEIN, PUTATIVE-RELATED"/>
    <property type="match status" value="1"/>
</dbReference>
<name>A0A445BLK3_ARAHY</name>
<dbReference type="EMBL" id="SDMP01000009">
    <property type="protein sequence ID" value="RYR39543.1"/>
    <property type="molecule type" value="Genomic_DNA"/>
</dbReference>
<dbReference type="InterPro" id="IPR004332">
    <property type="entry name" value="Transposase_MuDR"/>
</dbReference>
<evidence type="ECO:0000259" key="3">
    <source>
        <dbReference type="Pfam" id="PF03108"/>
    </source>
</evidence>
<accession>A0A445BLK3</accession>
<feature type="compositionally biased region" description="Basic and acidic residues" evidence="1">
    <location>
        <begin position="61"/>
        <end position="71"/>
    </location>
</feature>
<evidence type="ECO:0000256" key="2">
    <source>
        <dbReference type="SAM" id="Phobius"/>
    </source>
</evidence>